<dbReference type="EMBL" id="JAUKUD010000007">
    <property type="protein sequence ID" value="KAK0738061.1"/>
    <property type="molecule type" value="Genomic_DNA"/>
</dbReference>
<proteinExistence type="predicted"/>
<dbReference type="AlphaFoldDB" id="A0AA40BPS5"/>
<comment type="caution">
    <text evidence="2">The sequence shown here is derived from an EMBL/GenBank/DDBJ whole genome shotgun (WGS) entry which is preliminary data.</text>
</comment>
<evidence type="ECO:0000256" key="1">
    <source>
        <dbReference type="SAM" id="SignalP"/>
    </source>
</evidence>
<gene>
    <name evidence="2" type="ORF">B0T18DRAFT_421177</name>
</gene>
<keyword evidence="1" id="KW-0732">Signal</keyword>
<keyword evidence="3" id="KW-1185">Reference proteome</keyword>
<reference evidence="2" key="1">
    <citation type="submission" date="2023-06" db="EMBL/GenBank/DDBJ databases">
        <title>Genome-scale phylogeny and comparative genomics of the fungal order Sordariales.</title>
        <authorList>
            <consortium name="Lawrence Berkeley National Laboratory"/>
            <person name="Hensen N."/>
            <person name="Bonometti L."/>
            <person name="Westerberg I."/>
            <person name="Brannstrom I.O."/>
            <person name="Guillou S."/>
            <person name="Cros-Aarteil S."/>
            <person name="Calhoun S."/>
            <person name="Haridas S."/>
            <person name="Kuo A."/>
            <person name="Mondo S."/>
            <person name="Pangilinan J."/>
            <person name="Riley R."/>
            <person name="LaButti K."/>
            <person name="Andreopoulos B."/>
            <person name="Lipzen A."/>
            <person name="Chen C."/>
            <person name="Yanf M."/>
            <person name="Daum C."/>
            <person name="Ng V."/>
            <person name="Clum A."/>
            <person name="Steindorff A."/>
            <person name="Ohm R."/>
            <person name="Martin F."/>
            <person name="Silar P."/>
            <person name="Natvig D."/>
            <person name="Lalanne C."/>
            <person name="Gautier V."/>
            <person name="Ament-velasquez S.L."/>
            <person name="Kruys A."/>
            <person name="Hutchinson M.I."/>
            <person name="Powell A.J."/>
            <person name="Barry K."/>
            <person name="Miller A.N."/>
            <person name="Grigoriev I.V."/>
            <person name="Debuchy R."/>
            <person name="Gladieux P."/>
            <person name="Thoren M.H."/>
            <person name="Johannesson H."/>
        </authorList>
    </citation>
    <scope>NUCLEOTIDE SEQUENCE</scope>
    <source>
        <strain evidence="2">SMH3187-1</strain>
    </source>
</reference>
<name>A0AA40BPS5_9PEZI</name>
<evidence type="ECO:0000313" key="3">
    <source>
        <dbReference type="Proteomes" id="UP001172155"/>
    </source>
</evidence>
<organism evidence="2 3">
    <name type="scientific">Schizothecium vesticola</name>
    <dbReference type="NCBI Taxonomy" id="314040"/>
    <lineage>
        <taxon>Eukaryota</taxon>
        <taxon>Fungi</taxon>
        <taxon>Dikarya</taxon>
        <taxon>Ascomycota</taxon>
        <taxon>Pezizomycotina</taxon>
        <taxon>Sordariomycetes</taxon>
        <taxon>Sordariomycetidae</taxon>
        <taxon>Sordariales</taxon>
        <taxon>Schizotheciaceae</taxon>
        <taxon>Schizothecium</taxon>
    </lineage>
</organism>
<accession>A0AA40BPS5</accession>
<dbReference type="Proteomes" id="UP001172155">
    <property type="component" value="Unassembled WGS sequence"/>
</dbReference>
<feature type="chain" id="PRO_5041218178" evidence="1">
    <location>
        <begin position="18"/>
        <end position="85"/>
    </location>
</feature>
<feature type="signal peptide" evidence="1">
    <location>
        <begin position="1"/>
        <end position="17"/>
    </location>
</feature>
<protein>
    <submittedName>
        <fullName evidence="2">Uncharacterized protein</fullName>
    </submittedName>
</protein>
<evidence type="ECO:0000313" key="2">
    <source>
        <dbReference type="EMBL" id="KAK0738061.1"/>
    </source>
</evidence>
<sequence length="85" mass="9823">MFLLLSWAVCHETTVRGWDRELPGRHVPPFLVWNWDVPASTSMEENQGTLNINFQWLREVNDVGRTGRLQLTSQKLFTVLTVLAV</sequence>